<reference evidence="1 2" key="1">
    <citation type="submission" date="2024-01" db="EMBL/GenBank/DDBJ databases">
        <title>Genome assemblies of Stephania.</title>
        <authorList>
            <person name="Yang L."/>
        </authorList>
    </citation>
    <scope>NUCLEOTIDE SEQUENCE [LARGE SCALE GENOMIC DNA]</scope>
    <source>
        <strain evidence="1">QJT</strain>
        <tissue evidence="1">Leaf</tissue>
    </source>
</reference>
<proteinExistence type="predicted"/>
<name>A0AAP0K5D8_9MAGN</name>
<gene>
    <name evidence="1" type="ORF">Sjap_005331</name>
</gene>
<evidence type="ECO:0000313" key="2">
    <source>
        <dbReference type="Proteomes" id="UP001417504"/>
    </source>
</evidence>
<organism evidence="1 2">
    <name type="scientific">Stephania japonica</name>
    <dbReference type="NCBI Taxonomy" id="461633"/>
    <lineage>
        <taxon>Eukaryota</taxon>
        <taxon>Viridiplantae</taxon>
        <taxon>Streptophyta</taxon>
        <taxon>Embryophyta</taxon>
        <taxon>Tracheophyta</taxon>
        <taxon>Spermatophyta</taxon>
        <taxon>Magnoliopsida</taxon>
        <taxon>Ranunculales</taxon>
        <taxon>Menispermaceae</taxon>
        <taxon>Menispermoideae</taxon>
        <taxon>Cissampelideae</taxon>
        <taxon>Stephania</taxon>
    </lineage>
</organism>
<accession>A0AAP0K5D8</accession>
<comment type="caution">
    <text evidence="1">The sequence shown here is derived from an EMBL/GenBank/DDBJ whole genome shotgun (WGS) entry which is preliminary data.</text>
</comment>
<dbReference type="AlphaFoldDB" id="A0AAP0K5D8"/>
<dbReference type="PANTHER" id="PTHR34892">
    <property type="entry name" value="VACUOLAR ATP SYNTHASE CATALYTIC SUBUNIT-RELATED / V-ATPASE-RELATED / VACUOLAR PROTON PUMP-LIKE PROTEIN"/>
    <property type="match status" value="1"/>
</dbReference>
<evidence type="ECO:0000313" key="1">
    <source>
        <dbReference type="EMBL" id="KAK9145428.1"/>
    </source>
</evidence>
<dbReference type="EMBL" id="JBBNAE010000002">
    <property type="protein sequence ID" value="KAK9145428.1"/>
    <property type="molecule type" value="Genomic_DNA"/>
</dbReference>
<protein>
    <submittedName>
        <fullName evidence="1">Uncharacterized protein</fullName>
    </submittedName>
</protein>
<keyword evidence="2" id="KW-1185">Reference proteome</keyword>
<sequence length="124" mass="14308">MPHVSDIKLIRTDTTLDLSQKAEKVDRSVNKQRQGISARQLKARTTRRSPLACLVDWWRAYGIDLETCKSRETEYRVVIAIPHVSDIKLIRTDTTLDLSQKAEKAICLLQKKAIYYAYDIKNES</sequence>
<dbReference type="PANTHER" id="PTHR34892:SF2">
    <property type="entry name" value="VACUOLAR ATP SYNTHASE CATALYTIC SUBUNIT-RELATED _ V-ATPASE-RELATED _ VACUOLAR PROTON PUMP-LIKE PROTEIN"/>
    <property type="match status" value="1"/>
</dbReference>
<dbReference type="Proteomes" id="UP001417504">
    <property type="component" value="Unassembled WGS sequence"/>
</dbReference>